<evidence type="ECO:0000256" key="5">
    <source>
        <dbReference type="ARBA" id="ARBA00022527"/>
    </source>
</evidence>
<evidence type="ECO:0000256" key="3">
    <source>
        <dbReference type="ARBA" id="ARBA00012513"/>
    </source>
</evidence>
<dbReference type="PROSITE" id="PS50011">
    <property type="entry name" value="PROTEIN_KINASE_DOM"/>
    <property type="match status" value="1"/>
</dbReference>
<dbReference type="GO" id="GO:0006355">
    <property type="term" value="P:regulation of DNA-templated transcription"/>
    <property type="evidence" value="ECO:0007669"/>
    <property type="project" value="InterPro"/>
</dbReference>
<evidence type="ECO:0000256" key="22">
    <source>
        <dbReference type="ARBA" id="ARBA00023180"/>
    </source>
</evidence>
<dbReference type="InterPro" id="IPR036390">
    <property type="entry name" value="WH_DNA-bd_sf"/>
</dbReference>
<reference evidence="31 32" key="1">
    <citation type="journal article" date="2019" name="Plant Biotechnol. J.">
        <title>The red bayberry genome and genetic basis of sex determination.</title>
        <authorList>
            <person name="Jia H.M."/>
            <person name="Jia H.J."/>
            <person name="Cai Q.L."/>
            <person name="Wang Y."/>
            <person name="Zhao H.B."/>
            <person name="Yang W.F."/>
            <person name="Wang G.Y."/>
            <person name="Li Y.H."/>
            <person name="Zhan D.L."/>
            <person name="Shen Y.T."/>
            <person name="Niu Q.F."/>
            <person name="Chang L."/>
            <person name="Qiu J."/>
            <person name="Zhao L."/>
            <person name="Xie H.B."/>
            <person name="Fu W.Y."/>
            <person name="Jin J."/>
            <person name="Li X.W."/>
            <person name="Jiao Y."/>
            <person name="Zhou C.C."/>
            <person name="Tu T."/>
            <person name="Chai C.Y."/>
            <person name="Gao J.L."/>
            <person name="Fan L.J."/>
            <person name="van de Weg E."/>
            <person name="Wang J.Y."/>
            <person name="Gao Z.S."/>
        </authorList>
    </citation>
    <scope>NUCLEOTIDE SEQUENCE [LARGE SCALE GENOMIC DNA]</scope>
    <source>
        <tissue evidence="31">Leaves</tissue>
    </source>
</reference>
<feature type="domain" description="Protein kinase" evidence="30">
    <location>
        <begin position="1126"/>
        <end position="1404"/>
    </location>
</feature>
<keyword evidence="23" id="KW-0131">Cell cycle</keyword>
<evidence type="ECO:0000313" key="31">
    <source>
        <dbReference type="EMBL" id="KAB1203670.1"/>
    </source>
</evidence>
<evidence type="ECO:0000256" key="19">
    <source>
        <dbReference type="ARBA" id="ARBA00023136"/>
    </source>
</evidence>
<comment type="subcellular location">
    <subcellularLocation>
        <location evidence="1">Cell membrane</location>
        <topology evidence="1">Single-pass membrane protein</topology>
    </subcellularLocation>
    <subcellularLocation>
        <location evidence="27">Nucleus</location>
    </subcellularLocation>
</comment>
<name>A0A6A1UX65_9ROSI</name>
<dbReference type="Pfam" id="PF13855">
    <property type="entry name" value="LRR_8"/>
    <property type="match status" value="1"/>
</dbReference>
<dbReference type="Gene3D" id="1.10.510.10">
    <property type="entry name" value="Transferase(Phosphotransferase) domain 1"/>
    <property type="match status" value="1"/>
</dbReference>
<dbReference type="Gene3D" id="1.10.10.10">
    <property type="entry name" value="Winged helix-like DNA-binding domain superfamily/Winged helix DNA-binding domain"/>
    <property type="match status" value="1"/>
</dbReference>
<evidence type="ECO:0000256" key="16">
    <source>
        <dbReference type="ARBA" id="ARBA00022989"/>
    </source>
</evidence>
<comment type="catalytic activity">
    <reaction evidence="25">
        <text>L-seryl-[protein] + ATP = O-phospho-L-seryl-[protein] + ADP + H(+)</text>
        <dbReference type="Rhea" id="RHEA:17989"/>
        <dbReference type="Rhea" id="RHEA-COMP:9863"/>
        <dbReference type="Rhea" id="RHEA-COMP:11604"/>
        <dbReference type="ChEBI" id="CHEBI:15378"/>
        <dbReference type="ChEBI" id="CHEBI:29999"/>
        <dbReference type="ChEBI" id="CHEBI:30616"/>
        <dbReference type="ChEBI" id="CHEBI:83421"/>
        <dbReference type="ChEBI" id="CHEBI:456216"/>
        <dbReference type="EC" id="2.7.11.1"/>
    </reaction>
</comment>
<feature type="transmembrane region" description="Helical" evidence="29">
    <location>
        <begin position="1071"/>
        <end position="1089"/>
    </location>
</feature>
<dbReference type="Pfam" id="PF00560">
    <property type="entry name" value="LRR_1"/>
    <property type="match status" value="6"/>
</dbReference>
<feature type="binding site" evidence="26">
    <location>
        <position position="1154"/>
    </location>
    <ligand>
        <name>ATP</name>
        <dbReference type="ChEBI" id="CHEBI:30616"/>
    </ligand>
</feature>
<evidence type="ECO:0000256" key="11">
    <source>
        <dbReference type="ARBA" id="ARBA00022737"/>
    </source>
</evidence>
<dbReference type="GO" id="GO:0003677">
    <property type="term" value="F:DNA binding"/>
    <property type="evidence" value="ECO:0007669"/>
    <property type="project" value="UniProtKB-KW"/>
</dbReference>
<dbReference type="GO" id="GO:0005634">
    <property type="term" value="C:nucleus"/>
    <property type="evidence" value="ECO:0007669"/>
    <property type="project" value="UniProtKB-SubCell"/>
</dbReference>
<dbReference type="InterPro" id="IPR017441">
    <property type="entry name" value="Protein_kinase_ATP_BS"/>
</dbReference>
<dbReference type="FunFam" id="1.10.10.10:FF:000008">
    <property type="entry name" value="E2F transcription factor 1"/>
    <property type="match status" value="1"/>
</dbReference>
<keyword evidence="32" id="KW-1185">Reference proteome</keyword>
<keyword evidence="15 26" id="KW-0067">ATP-binding</keyword>
<comment type="catalytic activity">
    <reaction evidence="24">
        <text>L-threonyl-[protein] + ATP = O-phospho-L-threonyl-[protein] + ADP + H(+)</text>
        <dbReference type="Rhea" id="RHEA:46608"/>
        <dbReference type="Rhea" id="RHEA-COMP:11060"/>
        <dbReference type="Rhea" id="RHEA-COMP:11605"/>
        <dbReference type="ChEBI" id="CHEBI:15378"/>
        <dbReference type="ChEBI" id="CHEBI:30013"/>
        <dbReference type="ChEBI" id="CHEBI:30616"/>
        <dbReference type="ChEBI" id="CHEBI:61977"/>
        <dbReference type="ChEBI" id="CHEBI:456216"/>
        <dbReference type="EC" id="2.7.11.1"/>
    </reaction>
</comment>
<comment type="caution">
    <text evidence="31">The sequence shown here is derived from an EMBL/GenBank/DDBJ whole genome shotgun (WGS) entry which is preliminary data.</text>
</comment>
<dbReference type="SUPFAM" id="SSF52047">
    <property type="entry name" value="RNI-like"/>
    <property type="match status" value="1"/>
</dbReference>
<accession>A0A6A1UX65</accession>
<sequence>MSNCGGDPSLRNQPTEFHFQLLRSHSQAQNMCSFRRAQPFHFPAPPNDCNNYFLVVLGDSSSYANSAASAKLGVKLSAAVWPTVDREMIQSFLVIRSCALLSMLQADIVRIRYVFASLCNMGNAPLKAEHIFAVKLIGTSNMLSLPLAWPSDIPLRHQFIQMLLELKLLKIIGEWPGRLWMLRQTNEPNDCEARTSGQAAIPGQSKLASDLSLKLESHPAGELPKKSKVTRQAKSGIKKINTEPLNGLNAASSGRYDSSLGLLTKKFISLIQEAKDGTLDLKCTADVLQVQKRRIYDITNVLEGIGLIEKTSKNHVRWRGYDGMGPQELDDQVAALKAESESLYLQECILDETIRQRQELLRNLKDDENYQKYTLNSYLFSSIREAFWFFHLILASSLESRYLFLTVEDIVTLPCFQNQTFVVIKAPQACNIEVPDPDEVDNSFPQTHYKMTVRSVLGPIDLYLLSKYTSQRQDMNVEHDKSLDLSAWNSGYSAVDNERKSSADQGNQRTSPDAIGPNQGKCWIQKIIPPHCDDRVNDFLEDGSSQSNAALGEPQASRGEVVRNVHEKQRLQLSYNRFYGKLPATLFKCNQLQSILLWDNEFVGRLPPEIGNLTKLTKLRLAYNNFAGAIPSEIGNLQSLEEFNIGANSFSGSIPFEIFNISSIQVIGMALNSLSGHLPSNVGIFLPNLRWLLLGGNELSGTIPSSISNASQLAKLDLANNSLSGFIPEIIGNLRLLQLLNLEFNNLTLESPDMRRLFSSLSNCPSLEILSLSNNPLNGVLPSSFGNLSTSFQKFFLGDCNIKGNLLKDVGNLSNLILLDLGANELIGHIPTSVERLRNLVGLYLDDNRLEGPIPSSLCHLKRLFEVYLGGNELVGYIPECIGNLSSLRGLYLEANQLTSMIPLSLWSLADLLDVSMSSNSLNGSVSLKIGNLKALTMLDLSGNQLFHDIPKEIGGLKDLVHLSLAGNQLEGSIPGSFGELISLEFLDLSSNYLSGEIPKSMEKLLYLKYLNVSFNRLQGRIPTEGPFVNFSAASFISNDDLCGAPQLQVPPCKEGVHRSKKATAVHVLKYLLPAIGLTTLIVSVLLVLKKWQKKKAKIEGVVDLSPLVTRRRISYQELSRATEGFSGNNLLGEGSFGSVYKGTLLDGMNVAVKVLNLQVEGAFRSFEVECEVLRNIHHRNLVKIISTCSNDIDFKAFVMEYMPNGDLEKWLYADNYFLDMLQRVNIMIDVANALEYLHFGYSTPIVHCDLKPSNILVDEDMVAHVADFGIAKFLGVGDSLMRTITLATIGYMAPEYGSEGIVSIRGDVYSFGILLMEIFTRKKPTEDMFAGEMSLKRWVEESLSLSLIKDVVDTNLLRNGGDFAAIEDCLSSIMGLALSCCEDSPERRSNMKDAAAILKKIKLRLVRDTRR</sequence>
<keyword evidence="14" id="KW-0611">Plant defense</keyword>
<keyword evidence="7" id="KW-0433">Leucine-rich repeat</keyword>
<evidence type="ECO:0000256" key="18">
    <source>
        <dbReference type="ARBA" id="ARBA00023125"/>
    </source>
</evidence>
<dbReference type="InterPro" id="IPR008271">
    <property type="entry name" value="Ser/Thr_kinase_AS"/>
</dbReference>
<dbReference type="FunFam" id="1.10.510.10:FF:000358">
    <property type="entry name" value="Putative leucine-rich repeat receptor-like serine/threonine-protein kinase"/>
    <property type="match status" value="1"/>
</dbReference>
<evidence type="ECO:0000256" key="1">
    <source>
        <dbReference type="ARBA" id="ARBA00004162"/>
    </source>
</evidence>
<evidence type="ECO:0000256" key="10">
    <source>
        <dbReference type="ARBA" id="ARBA00022729"/>
    </source>
</evidence>
<dbReference type="InterPro" id="IPR036388">
    <property type="entry name" value="WH-like_DNA-bd_sf"/>
</dbReference>
<dbReference type="FunFam" id="3.30.200.20:FF:000661">
    <property type="entry name" value="Serine-threonine protein kinase plant-type"/>
    <property type="match status" value="1"/>
</dbReference>
<dbReference type="PROSITE" id="PS00108">
    <property type="entry name" value="PROTEIN_KINASE_ST"/>
    <property type="match status" value="1"/>
</dbReference>
<keyword evidence="21" id="KW-0675">Receptor</keyword>
<keyword evidence="27" id="KW-0539">Nucleus</keyword>
<dbReference type="InterPro" id="IPR011009">
    <property type="entry name" value="Kinase-like_dom_sf"/>
</dbReference>
<keyword evidence="13" id="KW-0418">Kinase</keyword>
<evidence type="ECO:0000256" key="20">
    <source>
        <dbReference type="ARBA" id="ARBA00023163"/>
    </source>
</evidence>
<evidence type="ECO:0000256" key="28">
    <source>
        <dbReference type="SAM" id="MobiDB-lite"/>
    </source>
</evidence>
<evidence type="ECO:0000259" key="30">
    <source>
        <dbReference type="PROSITE" id="PS50011"/>
    </source>
</evidence>
<evidence type="ECO:0000256" key="8">
    <source>
        <dbReference type="ARBA" id="ARBA00022679"/>
    </source>
</evidence>
<dbReference type="InterPro" id="IPR000719">
    <property type="entry name" value="Prot_kinase_dom"/>
</dbReference>
<evidence type="ECO:0000256" key="14">
    <source>
        <dbReference type="ARBA" id="ARBA00022821"/>
    </source>
</evidence>
<keyword evidence="5" id="KW-0723">Serine/threonine-protein kinase</keyword>
<evidence type="ECO:0000256" key="12">
    <source>
        <dbReference type="ARBA" id="ARBA00022741"/>
    </source>
</evidence>
<keyword evidence="22" id="KW-0325">Glycoprotein</keyword>
<dbReference type="SMART" id="SM01372">
    <property type="entry name" value="E2F_TDP"/>
    <property type="match status" value="1"/>
</dbReference>
<keyword evidence="8" id="KW-0808">Transferase</keyword>
<dbReference type="GO" id="GO:0005886">
    <property type="term" value="C:plasma membrane"/>
    <property type="evidence" value="ECO:0007669"/>
    <property type="project" value="UniProtKB-SubCell"/>
</dbReference>
<dbReference type="InterPro" id="IPR001245">
    <property type="entry name" value="Ser-Thr/Tyr_kinase_cat_dom"/>
</dbReference>
<evidence type="ECO:0000256" key="4">
    <source>
        <dbReference type="ARBA" id="ARBA00022475"/>
    </source>
</evidence>
<dbReference type="InterPro" id="IPR003591">
    <property type="entry name" value="Leu-rich_rpt_typical-subtyp"/>
</dbReference>
<keyword evidence="10" id="KW-0732">Signal</keyword>
<evidence type="ECO:0000256" key="23">
    <source>
        <dbReference type="ARBA" id="ARBA00023306"/>
    </source>
</evidence>
<dbReference type="InterPro" id="IPR032198">
    <property type="entry name" value="E2F_CC-MB"/>
</dbReference>
<dbReference type="Gene3D" id="6.10.250.540">
    <property type="match status" value="1"/>
</dbReference>
<dbReference type="EC" id="2.7.11.1" evidence="3"/>
<evidence type="ECO:0000256" key="21">
    <source>
        <dbReference type="ARBA" id="ARBA00023170"/>
    </source>
</evidence>
<evidence type="ECO:0000313" key="32">
    <source>
        <dbReference type="Proteomes" id="UP000516437"/>
    </source>
</evidence>
<evidence type="ECO:0000256" key="9">
    <source>
        <dbReference type="ARBA" id="ARBA00022692"/>
    </source>
</evidence>
<evidence type="ECO:0000256" key="26">
    <source>
        <dbReference type="PROSITE-ProRule" id="PRU10141"/>
    </source>
</evidence>
<evidence type="ECO:0000256" key="25">
    <source>
        <dbReference type="ARBA" id="ARBA00048679"/>
    </source>
</evidence>
<dbReference type="Gene3D" id="3.80.10.10">
    <property type="entry name" value="Ribonuclease Inhibitor"/>
    <property type="match status" value="2"/>
</dbReference>
<keyword evidence="16 29" id="KW-1133">Transmembrane helix</keyword>
<dbReference type="GO" id="GO:0046983">
    <property type="term" value="F:protein dimerization activity"/>
    <property type="evidence" value="ECO:0007669"/>
    <property type="project" value="InterPro"/>
</dbReference>
<dbReference type="InterPro" id="IPR032675">
    <property type="entry name" value="LRR_dom_sf"/>
</dbReference>
<feature type="region of interest" description="Disordered" evidence="28">
    <location>
        <begin position="496"/>
        <end position="515"/>
    </location>
</feature>
<keyword evidence="4" id="KW-1003">Cell membrane</keyword>
<dbReference type="EMBL" id="RXIC02000026">
    <property type="protein sequence ID" value="KAB1203670.1"/>
    <property type="molecule type" value="Genomic_DNA"/>
</dbReference>
<dbReference type="OrthoDB" id="676979at2759"/>
<dbReference type="PANTHER" id="PTHR27008:SF585">
    <property type="entry name" value="PROTEIN KINASE DOMAIN-CONTAINING PROTEIN"/>
    <property type="match status" value="1"/>
</dbReference>
<dbReference type="GO" id="GO:0006952">
    <property type="term" value="P:defense response"/>
    <property type="evidence" value="ECO:0007669"/>
    <property type="project" value="UniProtKB-KW"/>
</dbReference>
<dbReference type="Gene3D" id="3.30.200.20">
    <property type="entry name" value="Phosphorylase Kinase, domain 1"/>
    <property type="match status" value="1"/>
</dbReference>
<protein>
    <recommendedName>
        <fullName evidence="3">non-specific serine/threonine protein kinase</fullName>
        <ecNumber evidence="3">2.7.11.1</ecNumber>
    </recommendedName>
</protein>
<dbReference type="SMART" id="SM00369">
    <property type="entry name" value="LRR_TYP"/>
    <property type="match status" value="8"/>
</dbReference>
<dbReference type="Proteomes" id="UP000516437">
    <property type="component" value="Chromosome 8"/>
</dbReference>
<evidence type="ECO:0000256" key="24">
    <source>
        <dbReference type="ARBA" id="ARBA00047899"/>
    </source>
</evidence>
<keyword evidence="11" id="KW-0677">Repeat</keyword>
<evidence type="ECO:0000256" key="17">
    <source>
        <dbReference type="ARBA" id="ARBA00023015"/>
    </source>
</evidence>
<dbReference type="PROSITE" id="PS00107">
    <property type="entry name" value="PROTEIN_KINASE_ATP"/>
    <property type="match status" value="1"/>
</dbReference>
<dbReference type="Pfam" id="PF07714">
    <property type="entry name" value="PK_Tyr_Ser-Thr"/>
    <property type="match status" value="1"/>
</dbReference>
<dbReference type="Pfam" id="PF02319">
    <property type="entry name" value="WHD_E2F_TDP"/>
    <property type="match status" value="1"/>
</dbReference>
<comment type="similarity">
    <text evidence="2 27">Belongs to the E2F/DP family.</text>
</comment>
<keyword evidence="12 26" id="KW-0547">Nucleotide-binding</keyword>
<keyword evidence="6" id="KW-0597">Phosphoprotein</keyword>
<dbReference type="SUPFAM" id="SSF56112">
    <property type="entry name" value="Protein kinase-like (PK-like)"/>
    <property type="match status" value="1"/>
</dbReference>
<evidence type="ECO:0000256" key="27">
    <source>
        <dbReference type="RuleBase" id="RU003796"/>
    </source>
</evidence>
<dbReference type="SUPFAM" id="SSF52058">
    <property type="entry name" value="L domain-like"/>
    <property type="match status" value="1"/>
</dbReference>
<dbReference type="InterPro" id="IPR001611">
    <property type="entry name" value="Leu-rich_rpt"/>
</dbReference>
<keyword evidence="9 29" id="KW-0812">Transmembrane</keyword>
<organism evidence="31 32">
    <name type="scientific">Morella rubra</name>
    <name type="common">Chinese bayberry</name>
    <dbReference type="NCBI Taxonomy" id="262757"/>
    <lineage>
        <taxon>Eukaryota</taxon>
        <taxon>Viridiplantae</taxon>
        <taxon>Streptophyta</taxon>
        <taxon>Embryophyta</taxon>
        <taxon>Tracheophyta</taxon>
        <taxon>Spermatophyta</taxon>
        <taxon>Magnoliopsida</taxon>
        <taxon>eudicotyledons</taxon>
        <taxon>Gunneridae</taxon>
        <taxon>Pentapetalae</taxon>
        <taxon>rosids</taxon>
        <taxon>fabids</taxon>
        <taxon>Fagales</taxon>
        <taxon>Myricaceae</taxon>
        <taxon>Morella</taxon>
    </lineage>
</organism>
<keyword evidence="19 29" id="KW-0472">Membrane</keyword>
<evidence type="ECO:0000256" key="7">
    <source>
        <dbReference type="ARBA" id="ARBA00022614"/>
    </source>
</evidence>
<proteinExistence type="inferred from homology"/>
<dbReference type="Pfam" id="PF16421">
    <property type="entry name" value="E2F_CC-MB"/>
    <property type="match status" value="1"/>
</dbReference>
<evidence type="ECO:0000256" key="29">
    <source>
        <dbReference type="SAM" id="Phobius"/>
    </source>
</evidence>
<dbReference type="InterPro" id="IPR037241">
    <property type="entry name" value="E2F-DP_heterodim"/>
</dbReference>
<evidence type="ECO:0000256" key="13">
    <source>
        <dbReference type="ARBA" id="ARBA00022777"/>
    </source>
</evidence>
<gene>
    <name evidence="31" type="ORF">CJ030_MR8G002764</name>
</gene>
<dbReference type="InterPro" id="IPR003316">
    <property type="entry name" value="E2F_WHTH_DNA-bd_dom"/>
</dbReference>
<evidence type="ECO:0000256" key="15">
    <source>
        <dbReference type="ARBA" id="ARBA00022840"/>
    </source>
</evidence>
<dbReference type="GO" id="GO:0004674">
    <property type="term" value="F:protein serine/threonine kinase activity"/>
    <property type="evidence" value="ECO:0007669"/>
    <property type="project" value="UniProtKB-KW"/>
</dbReference>
<dbReference type="GO" id="GO:0005667">
    <property type="term" value="C:transcription regulator complex"/>
    <property type="evidence" value="ECO:0007669"/>
    <property type="project" value="InterPro"/>
</dbReference>
<dbReference type="GO" id="GO:0005524">
    <property type="term" value="F:ATP binding"/>
    <property type="evidence" value="ECO:0007669"/>
    <property type="project" value="UniProtKB-UniRule"/>
</dbReference>
<dbReference type="CDD" id="cd14660">
    <property type="entry name" value="E2F_DD"/>
    <property type="match status" value="1"/>
</dbReference>
<dbReference type="PANTHER" id="PTHR27008">
    <property type="entry name" value="OS04G0122200 PROTEIN"/>
    <property type="match status" value="1"/>
</dbReference>
<keyword evidence="17 27" id="KW-0805">Transcription regulation</keyword>
<dbReference type="SUPFAM" id="SSF144074">
    <property type="entry name" value="E2F-DP heterodimerization region"/>
    <property type="match status" value="1"/>
</dbReference>
<evidence type="ECO:0000256" key="2">
    <source>
        <dbReference type="ARBA" id="ARBA00010940"/>
    </source>
</evidence>
<dbReference type="SUPFAM" id="SSF46785">
    <property type="entry name" value="Winged helix' DNA-binding domain"/>
    <property type="match status" value="1"/>
</dbReference>
<keyword evidence="20 27" id="KW-0804">Transcription</keyword>
<dbReference type="InterPro" id="IPR051809">
    <property type="entry name" value="Plant_receptor-like_S/T_kinase"/>
</dbReference>
<dbReference type="FunFam" id="3.80.10.10:FF:000095">
    <property type="entry name" value="LRR receptor-like serine/threonine-protein kinase GSO1"/>
    <property type="match status" value="2"/>
</dbReference>
<dbReference type="SMART" id="SM00220">
    <property type="entry name" value="S_TKc"/>
    <property type="match status" value="1"/>
</dbReference>
<evidence type="ECO:0000256" key="6">
    <source>
        <dbReference type="ARBA" id="ARBA00022553"/>
    </source>
</evidence>
<keyword evidence="18 27" id="KW-0238">DNA-binding</keyword>